<gene>
    <name evidence="1" type="ORF">HINF_LOCUS25284</name>
    <name evidence="2" type="ORF">HINF_LOCUS32169</name>
    <name evidence="5" type="ORF">HINF_LOCUS32406</name>
    <name evidence="3" type="ORF">HINF_LOCUS36692</name>
    <name evidence="6" type="ORF">HINF_LOCUS41077</name>
    <name evidence="7" type="ORF">HINF_LOCUS43932</name>
    <name evidence="8" type="ORF">HINF_LOCUS52484</name>
    <name evidence="4" type="ORF">HINF_LOCUS56754</name>
</gene>
<dbReference type="EMBL" id="CATOUU010000647">
    <property type="protein sequence ID" value="CAI9937639.1"/>
    <property type="molecule type" value="Genomic_DNA"/>
</dbReference>
<dbReference type="EMBL" id="CAXDID020000110">
    <property type="protein sequence ID" value="CAL6029529.1"/>
    <property type="molecule type" value="Genomic_DNA"/>
</dbReference>
<evidence type="ECO:0000313" key="7">
    <source>
        <dbReference type="EMBL" id="CAL6050534.1"/>
    </source>
</evidence>
<evidence type="ECO:0000313" key="8">
    <source>
        <dbReference type="EMBL" id="CAL6066573.1"/>
    </source>
</evidence>
<evidence type="ECO:0000313" key="9">
    <source>
        <dbReference type="Proteomes" id="UP001642409"/>
    </source>
</evidence>
<dbReference type="EMBL" id="CATOUU010001054">
    <property type="protein sequence ID" value="CAI9969109.1"/>
    <property type="molecule type" value="Genomic_DNA"/>
</dbReference>
<sequence>MEIAQRIQMSQQNTINMLNQLMQRTGRVNASTTSMNNTWGQMQLMRNVQQSPSVIDIELDMDDVMTDIQKAKTKASSLQMNQSASDQFDINFFENALMKTMQK</sequence>
<dbReference type="EMBL" id="CAXDID020000164">
    <property type="protein sequence ID" value="CAL6045489.1"/>
    <property type="molecule type" value="Genomic_DNA"/>
</dbReference>
<accession>A0AA86RAQ9</accession>
<evidence type="ECO:0000313" key="4">
    <source>
        <dbReference type="EMBL" id="CAI9969109.1"/>
    </source>
</evidence>
<reference evidence="4" key="1">
    <citation type="submission" date="2023-06" db="EMBL/GenBank/DDBJ databases">
        <authorList>
            <person name="Kurt Z."/>
        </authorList>
    </citation>
    <scope>NUCLEOTIDE SEQUENCE</scope>
</reference>
<dbReference type="EMBL" id="CATOUU010000728">
    <property type="protein sequence ID" value="CAI9944524.1"/>
    <property type="molecule type" value="Genomic_DNA"/>
</dbReference>
<name>A0AA86RAQ9_9EUKA</name>
<evidence type="ECO:0000313" key="5">
    <source>
        <dbReference type="EMBL" id="CAL6029529.1"/>
    </source>
</evidence>
<reference evidence="5 9" key="2">
    <citation type="submission" date="2024-07" db="EMBL/GenBank/DDBJ databases">
        <authorList>
            <person name="Akdeniz Z."/>
        </authorList>
    </citation>
    <scope>NUCLEOTIDE SEQUENCE [LARGE SCALE GENOMIC DNA]</scope>
</reference>
<dbReference type="EMBL" id="CAXDID020000262">
    <property type="protein sequence ID" value="CAL6066573.1"/>
    <property type="molecule type" value="Genomic_DNA"/>
</dbReference>
<evidence type="ECO:0000313" key="3">
    <source>
        <dbReference type="EMBL" id="CAI9949047.1"/>
    </source>
</evidence>
<dbReference type="EMBL" id="CATOUU010000793">
    <property type="protein sequence ID" value="CAI9949047.1"/>
    <property type="molecule type" value="Genomic_DNA"/>
</dbReference>
<dbReference type="AlphaFoldDB" id="A0AA86RAQ9"/>
<proteinExistence type="predicted"/>
<protein>
    <submittedName>
        <fullName evidence="5">Hypothetical_protein</fullName>
    </submittedName>
</protein>
<evidence type="ECO:0000313" key="6">
    <source>
        <dbReference type="EMBL" id="CAL6045489.1"/>
    </source>
</evidence>
<organism evidence="4">
    <name type="scientific">Hexamita inflata</name>
    <dbReference type="NCBI Taxonomy" id="28002"/>
    <lineage>
        <taxon>Eukaryota</taxon>
        <taxon>Metamonada</taxon>
        <taxon>Diplomonadida</taxon>
        <taxon>Hexamitidae</taxon>
        <taxon>Hexamitinae</taxon>
        <taxon>Hexamita</taxon>
    </lineage>
</organism>
<evidence type="ECO:0000313" key="2">
    <source>
        <dbReference type="EMBL" id="CAI9944524.1"/>
    </source>
</evidence>
<evidence type="ECO:0000313" key="1">
    <source>
        <dbReference type="EMBL" id="CAI9937639.1"/>
    </source>
</evidence>
<keyword evidence="9" id="KW-1185">Reference proteome</keyword>
<comment type="caution">
    <text evidence="4">The sequence shown here is derived from an EMBL/GenBank/DDBJ whole genome shotgun (WGS) entry which is preliminary data.</text>
</comment>
<dbReference type="EMBL" id="CAXDID020000185">
    <property type="protein sequence ID" value="CAL6050534.1"/>
    <property type="molecule type" value="Genomic_DNA"/>
</dbReference>
<dbReference type="Proteomes" id="UP001642409">
    <property type="component" value="Unassembled WGS sequence"/>
</dbReference>